<feature type="non-terminal residue" evidence="2">
    <location>
        <position position="168"/>
    </location>
</feature>
<gene>
    <name evidence="2" type="ORF">AVDCRST_MAG41-4109</name>
</gene>
<feature type="non-terminal residue" evidence="2">
    <location>
        <position position="1"/>
    </location>
</feature>
<evidence type="ECO:0000313" key="2">
    <source>
        <dbReference type="EMBL" id="CAA9287434.1"/>
    </source>
</evidence>
<keyword evidence="2" id="KW-0472">Membrane</keyword>
<feature type="compositionally biased region" description="Low complexity" evidence="1">
    <location>
        <begin position="44"/>
        <end position="62"/>
    </location>
</feature>
<feature type="compositionally biased region" description="Low complexity" evidence="1">
    <location>
        <begin position="1"/>
        <end position="21"/>
    </location>
</feature>
<accession>A0A6J4JTY6</accession>
<protein>
    <submittedName>
        <fullName evidence="2">Transmembrane protein, distant homology with ydbS</fullName>
    </submittedName>
</protein>
<feature type="compositionally biased region" description="Basic and acidic residues" evidence="1">
    <location>
        <begin position="124"/>
        <end position="141"/>
    </location>
</feature>
<feature type="compositionally biased region" description="Basic and acidic residues" evidence="1">
    <location>
        <begin position="100"/>
        <end position="112"/>
    </location>
</feature>
<feature type="compositionally biased region" description="Basic and acidic residues" evidence="1">
    <location>
        <begin position="63"/>
        <end position="73"/>
    </location>
</feature>
<organism evidence="2">
    <name type="scientific">uncultured Mycobacteriales bacterium</name>
    <dbReference type="NCBI Taxonomy" id="581187"/>
    <lineage>
        <taxon>Bacteria</taxon>
        <taxon>Bacillati</taxon>
        <taxon>Actinomycetota</taxon>
        <taxon>Actinomycetes</taxon>
        <taxon>Mycobacteriales</taxon>
        <taxon>environmental samples</taxon>
    </lineage>
</organism>
<sequence>DGAAAAVAGAPRVPGGQVAVGVAGGDLPGRGRRGRARRDDGGRRPAAGVARHAPRRPALAAGADRRRVDRGRADVALPGAPVGGDRRGRLHAGGLADPDLADRADQPHPDRGHHPRPAAAAVRAHLDQRPDRLARRVDQHRAAAGGRGRAGRARAGAAGQRRPRRGHM</sequence>
<reference evidence="2" key="1">
    <citation type="submission" date="2020-02" db="EMBL/GenBank/DDBJ databases">
        <authorList>
            <person name="Meier V. D."/>
        </authorList>
    </citation>
    <scope>NUCLEOTIDE SEQUENCE</scope>
    <source>
        <strain evidence="2">AVDCRST_MAG41</strain>
    </source>
</reference>
<dbReference type="EMBL" id="CADCTP010000391">
    <property type="protein sequence ID" value="CAA9287434.1"/>
    <property type="molecule type" value="Genomic_DNA"/>
</dbReference>
<name>A0A6J4JTY6_9ACTN</name>
<feature type="region of interest" description="Disordered" evidence="1">
    <location>
        <begin position="1"/>
        <end position="168"/>
    </location>
</feature>
<evidence type="ECO:0000256" key="1">
    <source>
        <dbReference type="SAM" id="MobiDB-lite"/>
    </source>
</evidence>
<keyword evidence="2" id="KW-0812">Transmembrane</keyword>
<dbReference type="AlphaFoldDB" id="A0A6J4JTY6"/>
<proteinExistence type="predicted"/>